<dbReference type="InterPro" id="IPR001436">
    <property type="entry name" value="Alpha-crystallin/sHSP_animal"/>
</dbReference>
<protein>
    <recommendedName>
        <fullName evidence="5">SHSP domain-containing protein</fullName>
    </recommendedName>
</protein>
<dbReference type="SUPFAM" id="SSF49764">
    <property type="entry name" value="HSP20-like chaperones"/>
    <property type="match status" value="1"/>
</dbReference>
<evidence type="ECO:0000256" key="2">
    <source>
        <dbReference type="PIRSR" id="PIRSR036514-1"/>
    </source>
</evidence>
<dbReference type="Proteomes" id="UP001168972">
    <property type="component" value="Unassembled WGS sequence"/>
</dbReference>
<dbReference type="EMBL" id="JAQQBR010001831">
    <property type="protein sequence ID" value="KAK0168488.1"/>
    <property type="molecule type" value="Genomic_DNA"/>
</dbReference>
<feature type="domain" description="SHSP" evidence="5">
    <location>
        <begin position="64"/>
        <end position="173"/>
    </location>
</feature>
<dbReference type="Pfam" id="PF00011">
    <property type="entry name" value="HSP20"/>
    <property type="match status" value="1"/>
</dbReference>
<comment type="similarity">
    <text evidence="1 3 4">Belongs to the small heat shock protein (HSP20) family.</text>
</comment>
<evidence type="ECO:0000313" key="6">
    <source>
        <dbReference type="EMBL" id="KAK0168488.1"/>
    </source>
</evidence>
<comment type="caution">
    <text evidence="6">The sequence shown here is derived from an EMBL/GenBank/DDBJ whole genome shotgun (WGS) entry which is preliminary data.</text>
</comment>
<dbReference type="PRINTS" id="PR00299">
    <property type="entry name" value="ACRYSTALLIN"/>
</dbReference>
<dbReference type="Gene3D" id="2.60.40.790">
    <property type="match status" value="1"/>
</dbReference>
<keyword evidence="2" id="KW-0862">Zinc</keyword>
<feature type="binding site" evidence="2">
    <location>
        <position position="111"/>
    </location>
    <ligand>
        <name>Zn(2+)</name>
        <dbReference type="ChEBI" id="CHEBI:29105"/>
        <label>1</label>
    </ligand>
</feature>
<dbReference type="GO" id="GO:0042026">
    <property type="term" value="P:protein refolding"/>
    <property type="evidence" value="ECO:0007669"/>
    <property type="project" value="TreeGrafter"/>
</dbReference>
<proteinExistence type="inferred from homology"/>
<evidence type="ECO:0000256" key="4">
    <source>
        <dbReference type="RuleBase" id="RU003616"/>
    </source>
</evidence>
<dbReference type="PANTHER" id="PTHR45640">
    <property type="entry name" value="HEAT SHOCK PROTEIN HSP-12.2-RELATED"/>
    <property type="match status" value="1"/>
</dbReference>
<reference evidence="6" key="2">
    <citation type="submission" date="2023-03" db="EMBL/GenBank/DDBJ databases">
        <authorList>
            <person name="Inwood S.N."/>
            <person name="Skelly J.G."/>
            <person name="Guhlin J."/>
            <person name="Harrop T.W.R."/>
            <person name="Goldson S.G."/>
            <person name="Dearden P.K."/>
        </authorList>
    </citation>
    <scope>NUCLEOTIDE SEQUENCE</scope>
    <source>
        <strain evidence="6">Lincoln</strain>
        <tissue evidence="6">Whole body</tissue>
    </source>
</reference>
<organism evidence="6 7">
    <name type="scientific">Microctonus hyperodae</name>
    <name type="common">Parasitoid wasp</name>
    <dbReference type="NCBI Taxonomy" id="165561"/>
    <lineage>
        <taxon>Eukaryota</taxon>
        <taxon>Metazoa</taxon>
        <taxon>Ecdysozoa</taxon>
        <taxon>Arthropoda</taxon>
        <taxon>Hexapoda</taxon>
        <taxon>Insecta</taxon>
        <taxon>Pterygota</taxon>
        <taxon>Neoptera</taxon>
        <taxon>Endopterygota</taxon>
        <taxon>Hymenoptera</taxon>
        <taxon>Apocrita</taxon>
        <taxon>Ichneumonoidea</taxon>
        <taxon>Braconidae</taxon>
        <taxon>Euphorinae</taxon>
        <taxon>Microctonus</taxon>
    </lineage>
</organism>
<dbReference type="InterPro" id="IPR002068">
    <property type="entry name" value="A-crystallin/Hsp20_dom"/>
</dbReference>
<dbReference type="GO" id="GO:0051082">
    <property type="term" value="F:unfolded protein binding"/>
    <property type="evidence" value="ECO:0007669"/>
    <property type="project" value="TreeGrafter"/>
</dbReference>
<dbReference type="PROSITE" id="PS01031">
    <property type="entry name" value="SHSP"/>
    <property type="match status" value="1"/>
</dbReference>
<keyword evidence="2" id="KW-0479">Metal-binding</keyword>
<dbReference type="GO" id="GO:0009408">
    <property type="term" value="P:response to heat"/>
    <property type="evidence" value="ECO:0007669"/>
    <property type="project" value="UniProtKB-ARBA"/>
</dbReference>
<feature type="binding site" evidence="2">
    <location>
        <position position="118"/>
    </location>
    <ligand>
        <name>Zn(2+)</name>
        <dbReference type="ChEBI" id="CHEBI:29105"/>
        <label>1</label>
    </ligand>
</feature>
<evidence type="ECO:0000256" key="3">
    <source>
        <dbReference type="PROSITE-ProRule" id="PRU00285"/>
    </source>
</evidence>
<reference evidence="6" key="1">
    <citation type="journal article" date="2023" name="bioRxiv">
        <title>Scaffold-level genome assemblies of two parasitoid biocontrol wasps reveal the parthenogenesis mechanism and an associated novel virus.</title>
        <authorList>
            <person name="Inwood S."/>
            <person name="Skelly J."/>
            <person name="Guhlin J."/>
            <person name="Harrop T."/>
            <person name="Goldson S."/>
            <person name="Dearden P."/>
        </authorList>
    </citation>
    <scope>NUCLEOTIDE SEQUENCE</scope>
    <source>
        <strain evidence="6">Lincoln</strain>
        <tissue evidence="6">Whole body</tissue>
    </source>
</reference>
<evidence type="ECO:0000256" key="1">
    <source>
        <dbReference type="PIRNR" id="PIRNR036514"/>
    </source>
</evidence>
<dbReference type="PIRSF" id="PIRSF036514">
    <property type="entry name" value="Sm_HSP_B1"/>
    <property type="match status" value="1"/>
</dbReference>
<gene>
    <name evidence="6" type="ORF">PV327_002280</name>
</gene>
<sequence>MSVVPLMFRDWWDDFDWPTSRLMDQHFGSGINRGDLLSGLSSMGFTRPRSICGTPAYYRPWRTLTRSNSGGASTIQCDKDKFEVILDVQQFSPDEITVKTIDNNVIVEAKHEEKKDEHGFISRQFVRRYVLPASHDPLEITSSLSSDGVLTIAAPKKKIRSTGTERIVNIIKTGEPASRPEETKHIITTEES</sequence>
<evidence type="ECO:0000259" key="5">
    <source>
        <dbReference type="PROSITE" id="PS01031"/>
    </source>
</evidence>
<name>A0AA39KNX8_MICHY</name>
<feature type="binding site" evidence="2">
    <location>
        <position position="113"/>
    </location>
    <ligand>
        <name>Zn(2+)</name>
        <dbReference type="ChEBI" id="CHEBI:29105"/>
        <label>1</label>
    </ligand>
</feature>
<dbReference type="InterPro" id="IPR055269">
    <property type="entry name" value="Alpha-crystallin/HSP_16"/>
</dbReference>
<evidence type="ECO:0000313" key="7">
    <source>
        <dbReference type="Proteomes" id="UP001168972"/>
    </source>
</evidence>
<dbReference type="PANTHER" id="PTHR45640:SF34">
    <property type="entry name" value="PROTEIN LETHAL(2)ESSENTIAL FOR LIFE"/>
    <property type="match status" value="1"/>
</dbReference>
<dbReference type="GO" id="GO:0005737">
    <property type="term" value="C:cytoplasm"/>
    <property type="evidence" value="ECO:0007669"/>
    <property type="project" value="TreeGrafter"/>
</dbReference>
<keyword evidence="7" id="KW-1185">Reference proteome</keyword>
<dbReference type="InterPro" id="IPR008978">
    <property type="entry name" value="HSP20-like_chaperone"/>
</dbReference>
<dbReference type="AlphaFoldDB" id="A0AA39KNX8"/>
<dbReference type="GO" id="GO:0005634">
    <property type="term" value="C:nucleus"/>
    <property type="evidence" value="ECO:0007669"/>
    <property type="project" value="TreeGrafter"/>
</dbReference>
<accession>A0AA39KNX8</accession>
<dbReference type="CDD" id="cd06526">
    <property type="entry name" value="metazoan_ACD"/>
    <property type="match status" value="1"/>
</dbReference>
<dbReference type="GO" id="GO:0046872">
    <property type="term" value="F:metal ion binding"/>
    <property type="evidence" value="ECO:0007669"/>
    <property type="project" value="UniProtKB-KW"/>
</dbReference>